<reference evidence="3" key="1">
    <citation type="submission" date="2017-02" db="UniProtKB">
        <authorList>
            <consortium name="WormBaseParasite"/>
        </authorList>
    </citation>
    <scope>IDENTIFICATION</scope>
</reference>
<dbReference type="AlphaFoldDB" id="A0A0R3W782"/>
<accession>A0A0R3W782</accession>
<evidence type="ECO:0000313" key="3">
    <source>
        <dbReference type="WBParaSite" id="TASK_0000611501-mRNA-1"/>
    </source>
</evidence>
<dbReference type="EMBL" id="UYRS01018470">
    <property type="protein sequence ID" value="VDK36147.1"/>
    <property type="molecule type" value="Genomic_DNA"/>
</dbReference>
<protein>
    <submittedName>
        <fullName evidence="3">Formyl_trans_N domain-containing protein</fullName>
    </submittedName>
</protein>
<name>A0A0R3W782_TAEAS</name>
<dbReference type="OrthoDB" id="8962942at2759"/>
<dbReference type="Proteomes" id="UP000282613">
    <property type="component" value="Unassembled WGS sequence"/>
</dbReference>
<evidence type="ECO:0000313" key="2">
    <source>
        <dbReference type="Proteomes" id="UP000282613"/>
    </source>
</evidence>
<reference evidence="1 2" key="2">
    <citation type="submission" date="2018-11" db="EMBL/GenBank/DDBJ databases">
        <authorList>
            <consortium name="Pathogen Informatics"/>
        </authorList>
    </citation>
    <scope>NUCLEOTIDE SEQUENCE [LARGE SCALE GENOMIC DNA]</scope>
</reference>
<evidence type="ECO:0000313" key="1">
    <source>
        <dbReference type="EMBL" id="VDK36147.1"/>
    </source>
</evidence>
<gene>
    <name evidence="1" type="ORF">TASK_LOCUS6116</name>
</gene>
<dbReference type="WBParaSite" id="TASK_0000611501-mRNA-1">
    <property type="protein sequence ID" value="TASK_0000611501-mRNA-1"/>
    <property type="gene ID" value="TASK_0000611501"/>
</dbReference>
<organism evidence="3">
    <name type="scientific">Taenia asiatica</name>
    <name type="common">Asian tapeworm</name>
    <dbReference type="NCBI Taxonomy" id="60517"/>
    <lineage>
        <taxon>Eukaryota</taxon>
        <taxon>Metazoa</taxon>
        <taxon>Spiralia</taxon>
        <taxon>Lophotrochozoa</taxon>
        <taxon>Platyhelminthes</taxon>
        <taxon>Cestoda</taxon>
        <taxon>Eucestoda</taxon>
        <taxon>Cyclophyllidea</taxon>
        <taxon>Taeniidae</taxon>
        <taxon>Taenia</taxon>
    </lineage>
</organism>
<sequence length="75" mass="8379">MTSIFSTQFSQKSDLPDSVFVVMAASGNPSTILADQLLRQSEISEVRLFFVFQGLPARRCHCFIVGFWDFSSLLG</sequence>
<dbReference type="STRING" id="60517.A0A0R3W782"/>
<proteinExistence type="predicted"/>
<keyword evidence="2" id="KW-1185">Reference proteome</keyword>